<dbReference type="Pfam" id="PF02465">
    <property type="entry name" value="FliD_N"/>
    <property type="match status" value="1"/>
</dbReference>
<comment type="caution">
    <text evidence="8">The sequence shown here is derived from an EMBL/GenBank/DDBJ whole genome shotgun (WGS) entry which is preliminary data.</text>
</comment>
<feature type="domain" description="Flagellar hook-associated protein 2 C-terminal" evidence="7">
    <location>
        <begin position="226"/>
        <end position="488"/>
    </location>
</feature>
<dbReference type="AlphaFoldDB" id="A0A916NJE6"/>
<proteinExistence type="inferred from homology"/>
<evidence type="ECO:0000256" key="1">
    <source>
        <dbReference type="ARBA" id="ARBA00009764"/>
    </source>
</evidence>
<dbReference type="InterPro" id="IPR003481">
    <property type="entry name" value="FliD_N"/>
</dbReference>
<dbReference type="PANTHER" id="PTHR30288">
    <property type="entry name" value="FLAGELLAR CAP/ASSEMBLY PROTEIN FLID"/>
    <property type="match status" value="1"/>
</dbReference>
<dbReference type="InterPro" id="IPR010809">
    <property type="entry name" value="FliD_C"/>
</dbReference>
<name>A0A916NJE6_9BACL</name>
<keyword evidence="3" id="KW-0175">Coiled coil</keyword>
<comment type="subunit">
    <text evidence="2 5">Homopentamer.</text>
</comment>
<comment type="similarity">
    <text evidence="1 5">Belongs to the FliD family.</text>
</comment>
<dbReference type="Proteomes" id="UP000693672">
    <property type="component" value="Unassembled WGS sequence"/>
</dbReference>
<keyword evidence="8" id="KW-0966">Cell projection</keyword>
<dbReference type="RefSeq" id="WP_218093258.1">
    <property type="nucleotide sequence ID" value="NZ_CAJVAS010000015.1"/>
</dbReference>
<dbReference type="GO" id="GO:0007155">
    <property type="term" value="P:cell adhesion"/>
    <property type="evidence" value="ECO:0007669"/>
    <property type="project" value="InterPro"/>
</dbReference>
<keyword evidence="8" id="KW-0282">Flagellum</keyword>
<dbReference type="GO" id="GO:0009421">
    <property type="term" value="C:bacterial-type flagellum filament cap"/>
    <property type="evidence" value="ECO:0007669"/>
    <property type="project" value="InterPro"/>
</dbReference>
<dbReference type="PANTHER" id="PTHR30288:SF0">
    <property type="entry name" value="FLAGELLAR HOOK-ASSOCIATED PROTEIN 2"/>
    <property type="match status" value="1"/>
</dbReference>
<keyword evidence="9" id="KW-1185">Reference proteome</keyword>
<feature type="domain" description="Flagellar hook-associated protein 2 N-terminal" evidence="6">
    <location>
        <begin position="10"/>
        <end position="108"/>
    </location>
</feature>
<protein>
    <recommendedName>
        <fullName evidence="5">Flagellar hook-associated protein 2</fullName>
        <shortName evidence="5">HAP2</shortName>
    </recommendedName>
    <alternativeName>
        <fullName evidence="5">Flagellar cap protein</fullName>
    </alternativeName>
</protein>
<evidence type="ECO:0000256" key="3">
    <source>
        <dbReference type="ARBA" id="ARBA00023054"/>
    </source>
</evidence>
<accession>A0A916NJE6</accession>
<evidence type="ECO:0000313" key="9">
    <source>
        <dbReference type="Proteomes" id="UP000693672"/>
    </source>
</evidence>
<keyword evidence="5" id="KW-0964">Secreted</keyword>
<evidence type="ECO:0000256" key="5">
    <source>
        <dbReference type="RuleBase" id="RU362066"/>
    </source>
</evidence>
<keyword evidence="4 5" id="KW-0975">Bacterial flagellum</keyword>
<dbReference type="InterPro" id="IPR040026">
    <property type="entry name" value="FliD"/>
</dbReference>
<evidence type="ECO:0000256" key="2">
    <source>
        <dbReference type="ARBA" id="ARBA00011255"/>
    </source>
</evidence>
<organism evidence="8 9">
    <name type="scientific">Paenibacillus solanacearum</name>
    <dbReference type="NCBI Taxonomy" id="2048548"/>
    <lineage>
        <taxon>Bacteria</taxon>
        <taxon>Bacillati</taxon>
        <taxon>Bacillota</taxon>
        <taxon>Bacilli</taxon>
        <taxon>Bacillales</taxon>
        <taxon>Paenibacillaceae</taxon>
        <taxon>Paenibacillus</taxon>
    </lineage>
</organism>
<evidence type="ECO:0000313" key="8">
    <source>
        <dbReference type="EMBL" id="CAG7633897.1"/>
    </source>
</evidence>
<evidence type="ECO:0000259" key="6">
    <source>
        <dbReference type="Pfam" id="PF02465"/>
    </source>
</evidence>
<comment type="subcellular location">
    <subcellularLocation>
        <location evidence="5">Secreted</location>
    </subcellularLocation>
    <subcellularLocation>
        <location evidence="5">Bacterial flagellum</location>
    </subcellularLocation>
</comment>
<reference evidence="8" key="1">
    <citation type="submission" date="2021-06" db="EMBL/GenBank/DDBJ databases">
        <authorList>
            <person name="Criscuolo A."/>
        </authorList>
    </citation>
    <scope>NUCLEOTIDE SEQUENCE</scope>
    <source>
        <strain evidence="8">CIP111600</strain>
    </source>
</reference>
<evidence type="ECO:0000256" key="4">
    <source>
        <dbReference type="ARBA" id="ARBA00023143"/>
    </source>
</evidence>
<dbReference type="GO" id="GO:0071973">
    <property type="term" value="P:bacterial-type flagellum-dependent cell motility"/>
    <property type="evidence" value="ECO:0007669"/>
    <property type="project" value="TreeGrafter"/>
</dbReference>
<gene>
    <name evidence="8" type="primary">fliD</name>
    <name evidence="8" type="ORF">PAESOLCIP111_03511</name>
</gene>
<dbReference type="GO" id="GO:0009424">
    <property type="term" value="C:bacterial-type flagellum hook"/>
    <property type="evidence" value="ECO:0007669"/>
    <property type="project" value="UniProtKB-UniRule"/>
</dbReference>
<dbReference type="EMBL" id="CAJVAS010000015">
    <property type="protein sequence ID" value="CAG7633897.1"/>
    <property type="molecule type" value="Genomic_DNA"/>
</dbReference>
<comment type="function">
    <text evidence="5">Required for morphogenesis and for the elongation of the flagellar filament by facilitating polymerization of the flagellin monomers at the tip of growing filament. Forms a capping structure, which prevents flagellin subunits (transported through the central channel of the flagellum) from leaking out without polymerization at the distal end.</text>
</comment>
<dbReference type="GO" id="GO:0005576">
    <property type="term" value="C:extracellular region"/>
    <property type="evidence" value="ECO:0007669"/>
    <property type="project" value="UniProtKB-SubCell"/>
</dbReference>
<sequence length="501" mass="55181">MVLRVGGLATGMDIDATVKELMKAHRVPLDKLKQKEQLVTWKRNDYFDINKKMYDYRNNKLFKFTLEGELSSKKAEVTGDAGAVSVKATPSTSVGTLSIQVVGLAQAATNHSSASIKKDASFDPAQTLASQRTKLDSFTSNTFKINGKEITFDPATDSLNSVLAKINSQSNVSAFYDSATGQVSFMAKETGLVNGPEDKKYISFDGDFLTSALKVDKTNTTNAKAAVDADLIINGLRTTRTSNTFTMNGAEITLKSVGSSVVTVSNDVDKTVDAIKKFVDEYNEFLKTLQDKVNETRYRDFAPLSDEQKTDMKDKEIELWEEKSKSGMLRNDPYISGAISSLRTAAISTVDNGSKYNSLYAIGIETGNYSENGKLYLKDEEKLRKAIAEDPNAIVALFSANGNGNSGQGDVGIADRMYASLKTTMDQFKTTAGLEGTTTDNKDQSILGQQLYKMDTDIRNLEKRLIDIEDRYYRQFTAMEKAISTYNSQSSYLSSMFTSNQ</sequence>
<keyword evidence="8" id="KW-0969">Cilium</keyword>
<evidence type="ECO:0000259" key="7">
    <source>
        <dbReference type="Pfam" id="PF07195"/>
    </source>
</evidence>
<dbReference type="Pfam" id="PF07195">
    <property type="entry name" value="FliD_C"/>
    <property type="match status" value="1"/>
</dbReference>